<reference evidence="1" key="1">
    <citation type="journal article" date="2023" name="Science">
        <title>Genome structures resolve the early diversification of teleost fishes.</title>
        <authorList>
            <person name="Parey E."/>
            <person name="Louis A."/>
            <person name="Montfort J."/>
            <person name="Bouchez O."/>
            <person name="Roques C."/>
            <person name="Iampietro C."/>
            <person name="Lluch J."/>
            <person name="Castinel A."/>
            <person name="Donnadieu C."/>
            <person name="Desvignes T."/>
            <person name="Floi Bucao C."/>
            <person name="Jouanno E."/>
            <person name="Wen M."/>
            <person name="Mejri S."/>
            <person name="Dirks R."/>
            <person name="Jansen H."/>
            <person name="Henkel C."/>
            <person name="Chen W.J."/>
            <person name="Zahm M."/>
            <person name="Cabau C."/>
            <person name="Klopp C."/>
            <person name="Thompson A.W."/>
            <person name="Robinson-Rechavi M."/>
            <person name="Braasch I."/>
            <person name="Lecointre G."/>
            <person name="Bobe J."/>
            <person name="Postlethwait J.H."/>
            <person name="Berthelot C."/>
            <person name="Roest Crollius H."/>
            <person name="Guiguen Y."/>
        </authorList>
    </citation>
    <scope>NUCLEOTIDE SEQUENCE</scope>
    <source>
        <strain evidence="1">WJC10195</strain>
    </source>
</reference>
<evidence type="ECO:0000313" key="1">
    <source>
        <dbReference type="EMBL" id="KAJ8359711.1"/>
    </source>
</evidence>
<sequence length="103" mass="11684">MRWRGQLMVGGFQHEQSPAACIPSESHKPAIQDLRHTARLLQFGKVSPDCKCMLALSTDMHRAFCCLFNTEGNVQERQTEANSLTMHLHNLFLIILIECTEPC</sequence>
<evidence type="ECO:0000313" key="2">
    <source>
        <dbReference type="Proteomes" id="UP001152622"/>
    </source>
</evidence>
<organism evidence="1 2">
    <name type="scientific">Synaphobranchus kaupii</name>
    <name type="common">Kaup's arrowtooth eel</name>
    <dbReference type="NCBI Taxonomy" id="118154"/>
    <lineage>
        <taxon>Eukaryota</taxon>
        <taxon>Metazoa</taxon>
        <taxon>Chordata</taxon>
        <taxon>Craniata</taxon>
        <taxon>Vertebrata</taxon>
        <taxon>Euteleostomi</taxon>
        <taxon>Actinopterygii</taxon>
        <taxon>Neopterygii</taxon>
        <taxon>Teleostei</taxon>
        <taxon>Anguilliformes</taxon>
        <taxon>Synaphobranchidae</taxon>
        <taxon>Synaphobranchus</taxon>
    </lineage>
</organism>
<dbReference type="EMBL" id="JAINUF010000005">
    <property type="protein sequence ID" value="KAJ8359711.1"/>
    <property type="molecule type" value="Genomic_DNA"/>
</dbReference>
<gene>
    <name evidence="1" type="ORF">SKAU_G00162360</name>
</gene>
<name>A0A9Q1FIW7_SYNKA</name>
<keyword evidence="2" id="KW-1185">Reference proteome</keyword>
<proteinExistence type="predicted"/>
<protein>
    <submittedName>
        <fullName evidence="1">Uncharacterized protein</fullName>
    </submittedName>
</protein>
<accession>A0A9Q1FIW7</accession>
<dbReference type="AlphaFoldDB" id="A0A9Q1FIW7"/>
<dbReference type="Proteomes" id="UP001152622">
    <property type="component" value="Chromosome 5"/>
</dbReference>
<comment type="caution">
    <text evidence="1">The sequence shown here is derived from an EMBL/GenBank/DDBJ whole genome shotgun (WGS) entry which is preliminary data.</text>
</comment>